<dbReference type="OrthoDB" id="683255at2759"/>
<name>A0A833VJ74_9POAL</name>
<accession>A0A833VJ74</accession>
<evidence type="ECO:0008006" key="3">
    <source>
        <dbReference type="Google" id="ProtNLM"/>
    </source>
</evidence>
<protein>
    <recommendedName>
        <fullName evidence="3">FBD domain-containing protein</fullName>
    </recommendedName>
</protein>
<comment type="caution">
    <text evidence="1">The sequence shown here is derived from an EMBL/GenBank/DDBJ whole genome shotgun (WGS) entry which is preliminary data.</text>
</comment>
<evidence type="ECO:0000313" key="1">
    <source>
        <dbReference type="EMBL" id="KAF3340106.1"/>
    </source>
</evidence>
<dbReference type="InterPro" id="IPR053197">
    <property type="entry name" value="F-box_SCFL_complex_component"/>
</dbReference>
<dbReference type="PANTHER" id="PTHR34223:SF51">
    <property type="entry name" value="OS06G0556300 PROTEIN"/>
    <property type="match status" value="1"/>
</dbReference>
<dbReference type="AlphaFoldDB" id="A0A833VJ74"/>
<evidence type="ECO:0000313" key="2">
    <source>
        <dbReference type="Proteomes" id="UP000623129"/>
    </source>
</evidence>
<dbReference type="EMBL" id="SWLB01000003">
    <property type="protein sequence ID" value="KAF3340106.1"/>
    <property type="molecule type" value="Genomic_DNA"/>
</dbReference>
<organism evidence="1 2">
    <name type="scientific">Carex littledalei</name>
    <dbReference type="NCBI Taxonomy" id="544730"/>
    <lineage>
        <taxon>Eukaryota</taxon>
        <taxon>Viridiplantae</taxon>
        <taxon>Streptophyta</taxon>
        <taxon>Embryophyta</taxon>
        <taxon>Tracheophyta</taxon>
        <taxon>Spermatophyta</taxon>
        <taxon>Magnoliopsida</taxon>
        <taxon>Liliopsida</taxon>
        <taxon>Poales</taxon>
        <taxon>Cyperaceae</taxon>
        <taxon>Cyperoideae</taxon>
        <taxon>Cariceae</taxon>
        <taxon>Carex</taxon>
        <taxon>Carex subgen. Euthyceras</taxon>
    </lineage>
</organism>
<keyword evidence="2" id="KW-1185">Reference proteome</keyword>
<proteinExistence type="predicted"/>
<dbReference type="Proteomes" id="UP000623129">
    <property type="component" value="Unassembled WGS sequence"/>
</dbReference>
<reference evidence="1" key="1">
    <citation type="submission" date="2020-01" db="EMBL/GenBank/DDBJ databases">
        <title>Genome sequence of Kobresia littledalei, the first chromosome-level genome in the family Cyperaceae.</title>
        <authorList>
            <person name="Qu G."/>
        </authorList>
    </citation>
    <scope>NUCLEOTIDE SEQUENCE</scope>
    <source>
        <strain evidence="1">C.B.Clarke</strain>
        <tissue evidence="1">Leaf</tissue>
    </source>
</reference>
<gene>
    <name evidence="1" type="ORF">FCM35_KLT15877</name>
</gene>
<dbReference type="PANTHER" id="PTHR34223">
    <property type="entry name" value="OS11G0201299 PROTEIN"/>
    <property type="match status" value="1"/>
</dbReference>
<sequence length="157" mass="17864">METKRENKFFICSPSLTHLHFNQGCGALSRHKNSDEMFKLDVPNLKSLLLGGYNWVASYPDAVPFFLRHSPMLEKLTLICSQGPGELNEVKLVNESSDLCFQCRHLNLVEVICHESDKRIPHLIKVLKRNGISNLNLTRDYSSMESLCSKPESSNNQ</sequence>